<dbReference type="GO" id="GO:0008137">
    <property type="term" value="F:NADH dehydrogenase (ubiquinone) activity"/>
    <property type="evidence" value="ECO:0007669"/>
    <property type="project" value="InterPro"/>
</dbReference>
<dbReference type="InterPro" id="IPR001268">
    <property type="entry name" value="NADH_UbQ_OxRdtase_30kDa_su"/>
</dbReference>
<keyword evidence="3" id="KW-1185">Reference proteome</keyword>
<reference evidence="2 3" key="1">
    <citation type="submission" date="2016-10" db="EMBL/GenBank/DDBJ databases">
        <authorList>
            <person name="de Groot N.N."/>
        </authorList>
    </citation>
    <scope>NUCLEOTIDE SEQUENCE [LARGE SCALE GENOMIC DNA]</scope>
    <source>
        <strain evidence="2 3">EP1-55-1</strain>
    </source>
</reference>
<dbReference type="InterPro" id="IPR037232">
    <property type="entry name" value="NADH_quin_OxRdtase_su_C/D-like"/>
</dbReference>
<evidence type="ECO:0000313" key="3">
    <source>
        <dbReference type="Proteomes" id="UP000199227"/>
    </source>
</evidence>
<protein>
    <submittedName>
        <fullName evidence="2">Respiratory-chain NADH dehydrogenase, subunit</fullName>
    </submittedName>
</protein>
<accession>A0A1I5N6H0</accession>
<dbReference type="STRING" id="223786.SAMN05216234_10859"/>
<evidence type="ECO:0000313" key="2">
    <source>
        <dbReference type="EMBL" id="SFP16851.1"/>
    </source>
</evidence>
<sequence length="123" mass="14199">MINPDLIMKEVTLESVKDEIKAWYDENKYHYVTVNAVDNGDSLTIDWIFSEYGVKNKIYVFRAEGVAYDSVIPSLVEIIPCTWLSEWDLADMFDLNIENAVRGMFLEPEAPQAPLRKETYNGK</sequence>
<name>A0A1I5N6H0_9BACT</name>
<gene>
    <name evidence="2" type="ORF">SAMN05216234_10859</name>
</gene>
<dbReference type="Proteomes" id="UP000199227">
    <property type="component" value="Unassembled WGS sequence"/>
</dbReference>
<organism evidence="2 3">
    <name type="scientific">Hydrogenimonas thermophila</name>
    <dbReference type="NCBI Taxonomy" id="223786"/>
    <lineage>
        <taxon>Bacteria</taxon>
        <taxon>Pseudomonadati</taxon>
        <taxon>Campylobacterota</taxon>
        <taxon>Epsilonproteobacteria</taxon>
        <taxon>Campylobacterales</taxon>
        <taxon>Hydrogenimonadaceae</taxon>
        <taxon>Hydrogenimonas</taxon>
    </lineage>
</organism>
<dbReference type="SUPFAM" id="SSF143243">
    <property type="entry name" value="Nqo5-like"/>
    <property type="match status" value="1"/>
</dbReference>
<dbReference type="Pfam" id="PF00329">
    <property type="entry name" value="Complex1_30kDa"/>
    <property type="match status" value="1"/>
</dbReference>
<dbReference type="RefSeq" id="WP_218147910.1">
    <property type="nucleotide sequence ID" value="NZ_CP136592.1"/>
</dbReference>
<proteinExistence type="predicted"/>
<evidence type="ECO:0000259" key="1">
    <source>
        <dbReference type="Pfam" id="PF00329"/>
    </source>
</evidence>
<feature type="domain" description="NADH:ubiquinone oxidoreductase 30kDa subunit" evidence="1">
    <location>
        <begin position="12"/>
        <end position="119"/>
    </location>
</feature>
<dbReference type="AlphaFoldDB" id="A0A1I5N6H0"/>
<dbReference type="EMBL" id="FOXB01000008">
    <property type="protein sequence ID" value="SFP16851.1"/>
    <property type="molecule type" value="Genomic_DNA"/>
</dbReference>